<evidence type="ECO:0000313" key="1">
    <source>
        <dbReference type="EMBL" id="EGF97735.1"/>
    </source>
</evidence>
<dbReference type="AlphaFoldDB" id="F4SC80"/>
<dbReference type="GeneID" id="18933493"/>
<dbReference type="RefSeq" id="XP_007418984.1">
    <property type="nucleotide sequence ID" value="XM_007418922.1"/>
</dbReference>
<gene>
    <name evidence="1" type="ORF">MELLADRAFT_84496</name>
</gene>
<evidence type="ECO:0000313" key="2">
    <source>
        <dbReference type="Proteomes" id="UP000001072"/>
    </source>
</evidence>
<proteinExistence type="predicted"/>
<dbReference type="InParanoid" id="F4SC80"/>
<keyword evidence="2" id="KW-1185">Reference proteome</keyword>
<dbReference type="EMBL" id="GL883202">
    <property type="protein sequence ID" value="EGF97735.1"/>
    <property type="molecule type" value="Genomic_DNA"/>
</dbReference>
<accession>F4SC80</accession>
<dbReference type="Proteomes" id="UP000001072">
    <property type="component" value="Unassembled WGS sequence"/>
</dbReference>
<sequence length="77" mass="8685">MRRAPPSSFNTNNLLLLYLSLTKPQLSLKALSSTFPRFVSFAPTDSDLFRPISLRIYLCLLAPIRLDPSVFKLGQCI</sequence>
<protein>
    <submittedName>
        <fullName evidence="1">Uncharacterized protein</fullName>
    </submittedName>
</protein>
<name>F4SC80_MELLP</name>
<dbReference type="HOGENOM" id="CLU_2638567_0_0_1"/>
<dbReference type="VEuPathDB" id="FungiDB:MELLADRAFT_84496"/>
<reference evidence="2" key="1">
    <citation type="journal article" date="2011" name="Proc. Natl. Acad. Sci. U.S.A.">
        <title>Obligate biotrophy features unraveled by the genomic analysis of rust fungi.</title>
        <authorList>
            <person name="Duplessis S."/>
            <person name="Cuomo C.A."/>
            <person name="Lin Y.-C."/>
            <person name="Aerts A."/>
            <person name="Tisserant E."/>
            <person name="Veneault-Fourrey C."/>
            <person name="Joly D.L."/>
            <person name="Hacquard S."/>
            <person name="Amselem J."/>
            <person name="Cantarel B.L."/>
            <person name="Chiu R."/>
            <person name="Coutinho P.M."/>
            <person name="Feau N."/>
            <person name="Field M."/>
            <person name="Frey P."/>
            <person name="Gelhaye E."/>
            <person name="Goldberg J."/>
            <person name="Grabherr M.G."/>
            <person name="Kodira C.D."/>
            <person name="Kohler A."/>
            <person name="Kuees U."/>
            <person name="Lindquist E.A."/>
            <person name="Lucas S.M."/>
            <person name="Mago R."/>
            <person name="Mauceli E."/>
            <person name="Morin E."/>
            <person name="Murat C."/>
            <person name="Pangilinan J.L."/>
            <person name="Park R."/>
            <person name="Pearson M."/>
            <person name="Quesneville H."/>
            <person name="Rouhier N."/>
            <person name="Sakthikumar S."/>
            <person name="Salamov A.A."/>
            <person name="Schmutz J."/>
            <person name="Selles B."/>
            <person name="Shapiro H."/>
            <person name="Tanguay P."/>
            <person name="Tuskan G.A."/>
            <person name="Henrissat B."/>
            <person name="Van de Peer Y."/>
            <person name="Rouze P."/>
            <person name="Ellis J.G."/>
            <person name="Dodds P.N."/>
            <person name="Schein J.E."/>
            <person name="Zhong S."/>
            <person name="Hamelin R.C."/>
            <person name="Grigoriev I.V."/>
            <person name="Szabo L.J."/>
            <person name="Martin F."/>
        </authorList>
    </citation>
    <scope>NUCLEOTIDE SEQUENCE [LARGE SCALE GENOMIC DNA]</scope>
    <source>
        <strain evidence="2">98AG31 / pathotype 3-4-7</strain>
    </source>
</reference>
<dbReference type="KEGG" id="mlr:MELLADRAFT_84496"/>
<organism evidence="2">
    <name type="scientific">Melampsora larici-populina (strain 98AG31 / pathotype 3-4-7)</name>
    <name type="common">Poplar leaf rust fungus</name>
    <dbReference type="NCBI Taxonomy" id="747676"/>
    <lineage>
        <taxon>Eukaryota</taxon>
        <taxon>Fungi</taxon>
        <taxon>Dikarya</taxon>
        <taxon>Basidiomycota</taxon>
        <taxon>Pucciniomycotina</taxon>
        <taxon>Pucciniomycetes</taxon>
        <taxon>Pucciniales</taxon>
        <taxon>Melampsoraceae</taxon>
        <taxon>Melampsora</taxon>
    </lineage>
</organism>